<evidence type="ECO:0000313" key="2">
    <source>
        <dbReference type="Proteomes" id="UP000245048"/>
    </source>
</evidence>
<keyword evidence="2" id="KW-1185">Reference proteome</keyword>
<reference evidence="2" key="1">
    <citation type="submission" date="2017-10" db="EMBL/GenBank/DDBJ databases">
        <authorList>
            <person name="Toshchakov S.V."/>
            <person name="Goeva M.A."/>
        </authorList>
    </citation>
    <scope>NUCLEOTIDE SEQUENCE [LARGE SCALE GENOMIC DNA]</scope>
    <source>
        <strain evidence="2">JR1/69-1-13</strain>
    </source>
</reference>
<comment type="caution">
    <text evidence="1">The sequence shown here is derived from an EMBL/GenBank/DDBJ whole genome shotgun (WGS) entry which is preliminary data.</text>
</comment>
<evidence type="ECO:0000313" key="1">
    <source>
        <dbReference type="EMBL" id="PWC26926.1"/>
    </source>
</evidence>
<sequence>MPPRYLSALFASAFLALLGFYGLLFGLRATGHLPPPAFANSICVDEKLAFHRTHPAPGATLLVVGSSVAWRHFDGDAVVERAPQAVPLSGAFCGLSANQSVFAANWFLDRQPAVREVLLITSPQDFENCTTSRTTLFDGADAAAYVDGASPWPFYMRYFAPTSLLRNASEIAAKRSGENWIDPLVFDRYGSGPLDTPRNRETLLYGMVRTLDQACFDSVARLGQRLQGEGKRLLVASTPLNPAWKAEGDPQGRTVAEFNQRMEAALAPSGGTFWDGDAAQVVGPEAFFDAIHLRWSAARTYSDALAEALKLGSVAPPRPTLLSEQRAP</sequence>
<dbReference type="AlphaFoldDB" id="A0A2U1UZ46"/>
<proteinExistence type="predicted"/>
<gene>
    <name evidence="1" type="ORF">CR165_20345</name>
</gene>
<name>A0A2U1UZ46_9PROT</name>
<accession>A0A2U1UZ46</accession>
<protein>
    <recommendedName>
        <fullName evidence="3">SGNH/GDSL hydrolase family protein</fullName>
    </recommendedName>
</protein>
<dbReference type="Proteomes" id="UP000245048">
    <property type="component" value="Unassembled WGS sequence"/>
</dbReference>
<dbReference type="EMBL" id="PDOA01000021">
    <property type="protein sequence ID" value="PWC26926.1"/>
    <property type="molecule type" value="Genomic_DNA"/>
</dbReference>
<evidence type="ECO:0008006" key="3">
    <source>
        <dbReference type="Google" id="ProtNLM"/>
    </source>
</evidence>
<organism evidence="1 2">
    <name type="scientific">Teichococcus aestuarii</name>
    <dbReference type="NCBI Taxonomy" id="568898"/>
    <lineage>
        <taxon>Bacteria</taxon>
        <taxon>Pseudomonadati</taxon>
        <taxon>Pseudomonadota</taxon>
        <taxon>Alphaproteobacteria</taxon>
        <taxon>Acetobacterales</taxon>
        <taxon>Roseomonadaceae</taxon>
        <taxon>Roseomonas</taxon>
    </lineage>
</organism>